<dbReference type="InParanoid" id="A0A369JC80"/>
<feature type="compositionally biased region" description="Polar residues" evidence="1">
    <location>
        <begin position="7"/>
        <end position="20"/>
    </location>
</feature>
<gene>
    <name evidence="2" type="ORF">Hypma_014483</name>
</gene>
<dbReference type="EMBL" id="LUEZ02000087">
    <property type="protein sequence ID" value="RDB18810.1"/>
    <property type="molecule type" value="Genomic_DNA"/>
</dbReference>
<comment type="caution">
    <text evidence="2">The sequence shown here is derived from an EMBL/GenBank/DDBJ whole genome shotgun (WGS) entry which is preliminary data.</text>
</comment>
<keyword evidence="3" id="KW-1185">Reference proteome</keyword>
<organism evidence="2 3">
    <name type="scientific">Hypsizygus marmoreus</name>
    <name type="common">White beech mushroom</name>
    <name type="synonym">Agaricus marmoreus</name>
    <dbReference type="NCBI Taxonomy" id="39966"/>
    <lineage>
        <taxon>Eukaryota</taxon>
        <taxon>Fungi</taxon>
        <taxon>Dikarya</taxon>
        <taxon>Basidiomycota</taxon>
        <taxon>Agaricomycotina</taxon>
        <taxon>Agaricomycetes</taxon>
        <taxon>Agaricomycetidae</taxon>
        <taxon>Agaricales</taxon>
        <taxon>Tricholomatineae</taxon>
        <taxon>Lyophyllaceae</taxon>
        <taxon>Hypsizygus</taxon>
    </lineage>
</organism>
<sequence length="332" mass="36560">MAFPMIQVNNNPTDDSSVTVNGGPHERSVQQRDAALAALLEAHGQPSKLSALAKYLQFCNDGFVSAVPTPDTLVSFITFMCTSKNQTPSTVASMLSVICSALQSFYPEAKGLRTHDHVVDTLKNFAIYDITGRRVIECITLDQLSGLIAHFSTTPSHDDKLVLAIIVTSFYGMARLNDLLVEKANVCGEHQHIPLRQSATISADKCSIILPPIKGHTNGFVLPFHADVVQPYQAIKEYFASRDASFPRETQLWLREDGTAPSGEWFLKRLQLLLPIHVSRNALRAGGVLAQVDAGIPEHLVRAMCHWSCDICHIHISKDTKDKMIGSMRSEI</sequence>
<feature type="region of interest" description="Disordered" evidence="1">
    <location>
        <begin position="1"/>
        <end position="25"/>
    </location>
</feature>
<proteinExistence type="predicted"/>
<dbReference type="OrthoDB" id="5598396at2759"/>
<evidence type="ECO:0008006" key="4">
    <source>
        <dbReference type="Google" id="ProtNLM"/>
    </source>
</evidence>
<name>A0A369JC80_HYPMA</name>
<dbReference type="Proteomes" id="UP000076154">
    <property type="component" value="Unassembled WGS sequence"/>
</dbReference>
<accession>A0A369JC80</accession>
<evidence type="ECO:0000313" key="3">
    <source>
        <dbReference type="Proteomes" id="UP000076154"/>
    </source>
</evidence>
<evidence type="ECO:0000313" key="2">
    <source>
        <dbReference type="EMBL" id="RDB18810.1"/>
    </source>
</evidence>
<protein>
    <recommendedName>
        <fullName evidence="4">Tyr recombinase domain-containing protein</fullName>
    </recommendedName>
</protein>
<dbReference type="AlphaFoldDB" id="A0A369JC80"/>
<evidence type="ECO:0000256" key="1">
    <source>
        <dbReference type="SAM" id="MobiDB-lite"/>
    </source>
</evidence>
<reference evidence="2" key="1">
    <citation type="submission" date="2018-04" db="EMBL/GenBank/DDBJ databases">
        <title>Whole genome sequencing of Hypsizygus marmoreus.</title>
        <authorList>
            <person name="Choi I.-G."/>
            <person name="Min B."/>
            <person name="Kim J.-G."/>
            <person name="Kim S."/>
            <person name="Oh Y.-L."/>
            <person name="Kong W.-S."/>
            <person name="Park H."/>
            <person name="Jeong J."/>
            <person name="Song E.-S."/>
        </authorList>
    </citation>
    <scope>NUCLEOTIDE SEQUENCE [LARGE SCALE GENOMIC DNA]</scope>
    <source>
        <strain evidence="2">51987-8</strain>
    </source>
</reference>
<dbReference type="STRING" id="39966.A0A369JC80"/>